<evidence type="ECO:0008006" key="4">
    <source>
        <dbReference type="Google" id="ProtNLM"/>
    </source>
</evidence>
<keyword evidence="3" id="KW-1185">Reference proteome</keyword>
<reference evidence="2" key="1">
    <citation type="submission" date="2023-06" db="EMBL/GenBank/DDBJ databases">
        <authorList>
            <person name="Delattre M."/>
        </authorList>
    </citation>
    <scope>NUCLEOTIDE SEQUENCE</scope>
    <source>
        <strain evidence="2">AF72</strain>
    </source>
</reference>
<dbReference type="InterPro" id="IPR026302">
    <property type="entry name" value="NEDD4-bd_p2"/>
</dbReference>
<dbReference type="Gene3D" id="3.40.50.300">
    <property type="entry name" value="P-loop containing nucleotide triphosphate hydrolases"/>
    <property type="match status" value="1"/>
</dbReference>
<protein>
    <recommendedName>
        <fullName evidence="4">NEDD4-binding protein 2-like 1</fullName>
    </recommendedName>
</protein>
<dbReference type="InterPro" id="IPR027417">
    <property type="entry name" value="P-loop_NTPase"/>
</dbReference>
<dbReference type="SUPFAM" id="SSF160443">
    <property type="entry name" value="SMR domain-like"/>
    <property type="match status" value="1"/>
</dbReference>
<dbReference type="InterPro" id="IPR036063">
    <property type="entry name" value="Smr_dom_sf"/>
</dbReference>
<dbReference type="Pfam" id="PF13671">
    <property type="entry name" value="AAA_33"/>
    <property type="match status" value="1"/>
</dbReference>
<proteinExistence type="predicted"/>
<dbReference type="Proteomes" id="UP001177023">
    <property type="component" value="Unassembled WGS sequence"/>
</dbReference>
<dbReference type="AlphaFoldDB" id="A0AA36DB20"/>
<dbReference type="SUPFAM" id="SSF52540">
    <property type="entry name" value="P-loop containing nucleoside triphosphate hydrolases"/>
    <property type="match status" value="1"/>
</dbReference>
<evidence type="ECO:0000313" key="2">
    <source>
        <dbReference type="EMBL" id="CAJ0584011.1"/>
    </source>
</evidence>
<feature type="non-terminal residue" evidence="2">
    <location>
        <position position="1"/>
    </location>
</feature>
<gene>
    <name evidence="2" type="ORF">MSPICULIGERA_LOCUS22079</name>
</gene>
<dbReference type="EMBL" id="CATQJA010002665">
    <property type="protein sequence ID" value="CAJ0584011.1"/>
    <property type="molecule type" value="Genomic_DNA"/>
</dbReference>
<feature type="compositionally biased region" description="Basic and acidic residues" evidence="1">
    <location>
        <begin position="647"/>
        <end position="657"/>
    </location>
</feature>
<dbReference type="Gene3D" id="3.30.1370.110">
    <property type="match status" value="1"/>
</dbReference>
<dbReference type="PANTHER" id="PTHR13308">
    <property type="entry name" value="NEDD4-BINDING PROTEIN 2-LIKE 1"/>
    <property type="match status" value="1"/>
</dbReference>
<feature type="compositionally biased region" description="Pro residues" evidence="1">
    <location>
        <begin position="242"/>
        <end position="255"/>
    </location>
</feature>
<evidence type="ECO:0000313" key="3">
    <source>
        <dbReference type="Proteomes" id="UP001177023"/>
    </source>
</evidence>
<accession>A0AA36DB20</accession>
<organism evidence="2 3">
    <name type="scientific">Mesorhabditis spiculigera</name>
    <dbReference type="NCBI Taxonomy" id="96644"/>
    <lineage>
        <taxon>Eukaryota</taxon>
        <taxon>Metazoa</taxon>
        <taxon>Ecdysozoa</taxon>
        <taxon>Nematoda</taxon>
        <taxon>Chromadorea</taxon>
        <taxon>Rhabditida</taxon>
        <taxon>Rhabditina</taxon>
        <taxon>Rhabditomorpha</taxon>
        <taxon>Rhabditoidea</taxon>
        <taxon>Rhabditidae</taxon>
        <taxon>Mesorhabditinae</taxon>
        <taxon>Mesorhabditis</taxon>
    </lineage>
</organism>
<feature type="region of interest" description="Disordered" evidence="1">
    <location>
        <begin position="235"/>
        <end position="255"/>
    </location>
</feature>
<evidence type="ECO:0000256" key="1">
    <source>
        <dbReference type="SAM" id="MobiDB-lite"/>
    </source>
</evidence>
<feature type="compositionally biased region" description="Basic and acidic residues" evidence="1">
    <location>
        <begin position="615"/>
        <end position="630"/>
    </location>
</feature>
<name>A0AA36DB20_9BILA</name>
<comment type="caution">
    <text evidence="2">The sequence shown here is derived from an EMBL/GenBank/DDBJ whole genome shotgun (WGS) entry which is preliminary data.</text>
</comment>
<dbReference type="PANTHER" id="PTHR13308:SF40">
    <property type="entry name" value="NEDD4-BINDING PROTEIN 2-LIKE 1"/>
    <property type="match status" value="1"/>
</dbReference>
<sequence>MPRVHAQCFDGQTDVANIRRCIKEGHNVMIILRGLPGSGKSHLADDLALLSVDSVATCSTDDFFLDREGNYRFDKNRLQDYHAGNQRRARHSLEKGVKLVMIDNTNIKLDHLRPYITMALQHFYEIYFLTPSTEWAWKLRECAKRNRHRVSQDAIISMKNGFEELPTFERLLASYGHTVKLQTPLLNEMEHEALASLGPSTAKLFRTLDRIQEEKDNPQIGPMGFGLISLSHVGTTKKEKSPTPPPLDTLSIGPPPGFENVRKIEPRTPPVPFDDPRLLKNVRTVGTQTTETTTILNCVGFYPEIDVFDEEPWVWKRLPWITINDTTESQTEYWMEPFKLMTLVFPSIPPNELLHFYNMTDLPTAVQFFINADAIVEWDLDFFLEQDINMAIVSETYTKQRGKKRATVFEKNNAVTRKGYVDLAQLQLPVNTMSAALCAALWAQFDAQEEAEPSFGPVTSDLLFFLYMTWNGYRIDRPKEDHLAMLMNVDTVPPSLANMANERVKLPEDRGFQNYLTTLFQSHQPSLGFRNEVPCWVLRALYVAAVQSSRSSPPPSPTRPSEMSMTQRITLKHLKERYPGVDPTVIEELYLAHGSEVVENILREYAQPAKPTTAAERKPLPTESEKRSELEALQTSARAAWTRAGHLRREEREVREKASRHKGHASNHYVTEANVLRRKAIDEEQQVDDMLQRFFSGPGTFVDAHFMTLAGAMGLLKKKLAQYDRSVKARNAQASPGTRIEFVTGYGKTTGSSLIRDAVKQYLFTNNYIYQMDNKGSFIITAK</sequence>
<feature type="region of interest" description="Disordered" evidence="1">
    <location>
        <begin position="608"/>
        <end position="665"/>
    </location>
</feature>